<reference evidence="2" key="1">
    <citation type="journal article" date="2023" name="Science">
        <title>Genome structures resolve the early diversification of teleost fishes.</title>
        <authorList>
            <person name="Parey E."/>
            <person name="Louis A."/>
            <person name="Montfort J."/>
            <person name="Bouchez O."/>
            <person name="Roques C."/>
            <person name="Iampietro C."/>
            <person name="Lluch J."/>
            <person name="Castinel A."/>
            <person name="Donnadieu C."/>
            <person name="Desvignes T."/>
            <person name="Floi Bucao C."/>
            <person name="Jouanno E."/>
            <person name="Wen M."/>
            <person name="Mejri S."/>
            <person name="Dirks R."/>
            <person name="Jansen H."/>
            <person name="Henkel C."/>
            <person name="Chen W.J."/>
            <person name="Zahm M."/>
            <person name="Cabau C."/>
            <person name="Klopp C."/>
            <person name="Thompson A.W."/>
            <person name="Robinson-Rechavi M."/>
            <person name="Braasch I."/>
            <person name="Lecointre G."/>
            <person name="Bobe J."/>
            <person name="Postlethwait J.H."/>
            <person name="Berthelot C."/>
            <person name="Roest Crollius H."/>
            <person name="Guiguen Y."/>
        </authorList>
    </citation>
    <scope>NUCLEOTIDE SEQUENCE</scope>
    <source>
        <strain evidence="2">NC1722</strain>
    </source>
</reference>
<accession>A0AAD7T588</accession>
<protein>
    <submittedName>
        <fullName evidence="2">Uncharacterized protein</fullName>
    </submittedName>
</protein>
<organism evidence="2 3">
    <name type="scientific">Aldrovandia affinis</name>
    <dbReference type="NCBI Taxonomy" id="143900"/>
    <lineage>
        <taxon>Eukaryota</taxon>
        <taxon>Metazoa</taxon>
        <taxon>Chordata</taxon>
        <taxon>Craniata</taxon>
        <taxon>Vertebrata</taxon>
        <taxon>Euteleostomi</taxon>
        <taxon>Actinopterygii</taxon>
        <taxon>Neopterygii</taxon>
        <taxon>Teleostei</taxon>
        <taxon>Notacanthiformes</taxon>
        <taxon>Halosauridae</taxon>
        <taxon>Aldrovandia</taxon>
    </lineage>
</organism>
<sequence>MGASEREKGECQLTALIDKNDGITIGELYQFQCERSTKGGIKTFDLLADDLRGEHTTLMLMSAEGLSNEGLEGLTRSEQAHGLPPTSHPVRPGPRPRRDLGGQSLPR</sequence>
<evidence type="ECO:0000313" key="2">
    <source>
        <dbReference type="EMBL" id="KAJ8414662.1"/>
    </source>
</evidence>
<keyword evidence="3" id="KW-1185">Reference proteome</keyword>
<proteinExistence type="predicted"/>
<feature type="region of interest" description="Disordered" evidence="1">
    <location>
        <begin position="69"/>
        <end position="107"/>
    </location>
</feature>
<evidence type="ECO:0000256" key="1">
    <source>
        <dbReference type="SAM" id="MobiDB-lite"/>
    </source>
</evidence>
<evidence type="ECO:0000313" key="3">
    <source>
        <dbReference type="Proteomes" id="UP001221898"/>
    </source>
</evidence>
<dbReference type="AlphaFoldDB" id="A0AAD7T588"/>
<dbReference type="EMBL" id="JAINUG010000012">
    <property type="protein sequence ID" value="KAJ8414662.1"/>
    <property type="molecule type" value="Genomic_DNA"/>
</dbReference>
<gene>
    <name evidence="2" type="ORF">AAFF_G00038640</name>
</gene>
<name>A0AAD7T588_9TELE</name>
<comment type="caution">
    <text evidence="2">The sequence shown here is derived from an EMBL/GenBank/DDBJ whole genome shotgun (WGS) entry which is preliminary data.</text>
</comment>
<dbReference type="Proteomes" id="UP001221898">
    <property type="component" value="Unassembled WGS sequence"/>
</dbReference>